<protein>
    <recommendedName>
        <fullName evidence="2">DUF3617 family protein</fullName>
    </recommendedName>
</protein>
<accession>A0A3B1AFC7</accession>
<dbReference type="Pfam" id="PF12276">
    <property type="entry name" value="DUF3617"/>
    <property type="match status" value="1"/>
</dbReference>
<gene>
    <name evidence="1" type="ORF">MNBD_GAMMA21-2454</name>
</gene>
<sequence length="141" mass="15814">MYIRYSLFLVLLVSFNGHALALEVMAGEWELTVKQTVGGMPIGIPEQKHRECFSDSDPIPTSFLKARSCDVIKQKVRHRTVYYKVNCFTENGSIINEGKIRFTSLKISGSSKTDLGKVAGRPTTMGYKFTGRRIGECSFPQ</sequence>
<reference evidence="1" key="1">
    <citation type="submission" date="2018-06" db="EMBL/GenBank/DDBJ databases">
        <authorList>
            <person name="Zhirakovskaya E."/>
        </authorList>
    </citation>
    <scope>NUCLEOTIDE SEQUENCE</scope>
</reference>
<organism evidence="1">
    <name type="scientific">hydrothermal vent metagenome</name>
    <dbReference type="NCBI Taxonomy" id="652676"/>
    <lineage>
        <taxon>unclassified sequences</taxon>
        <taxon>metagenomes</taxon>
        <taxon>ecological metagenomes</taxon>
    </lineage>
</organism>
<dbReference type="AlphaFoldDB" id="A0A3B1AFC7"/>
<dbReference type="EMBL" id="UOFR01000062">
    <property type="protein sequence ID" value="VAW98672.1"/>
    <property type="molecule type" value="Genomic_DNA"/>
</dbReference>
<name>A0A3B1AFC7_9ZZZZ</name>
<dbReference type="InterPro" id="IPR022061">
    <property type="entry name" value="DUF3617"/>
</dbReference>
<evidence type="ECO:0008006" key="2">
    <source>
        <dbReference type="Google" id="ProtNLM"/>
    </source>
</evidence>
<proteinExistence type="predicted"/>
<evidence type="ECO:0000313" key="1">
    <source>
        <dbReference type="EMBL" id="VAW98672.1"/>
    </source>
</evidence>